<dbReference type="InterPro" id="IPR043519">
    <property type="entry name" value="NT_sf"/>
</dbReference>
<feature type="region of interest" description="Disordered" evidence="6">
    <location>
        <begin position="662"/>
        <end position="719"/>
    </location>
</feature>
<dbReference type="GO" id="GO:0046872">
    <property type="term" value="F:metal ion binding"/>
    <property type="evidence" value="ECO:0007669"/>
    <property type="project" value="UniProtKB-KW"/>
</dbReference>
<feature type="compositionally biased region" description="Low complexity" evidence="6">
    <location>
        <begin position="452"/>
        <end position="463"/>
    </location>
</feature>
<feature type="region of interest" description="Disordered" evidence="6">
    <location>
        <begin position="1"/>
        <end position="59"/>
    </location>
</feature>
<dbReference type="PANTHER" id="PTHR12271">
    <property type="entry name" value="POLY A POLYMERASE CID PAP -RELATED"/>
    <property type="match status" value="1"/>
</dbReference>
<dbReference type="SUPFAM" id="SSF81631">
    <property type="entry name" value="PAP/OAS1 substrate-binding domain"/>
    <property type="match status" value="1"/>
</dbReference>
<organism evidence="9">
    <name type="scientific">Anopheles atroparvus</name>
    <name type="common">European mosquito</name>
    <dbReference type="NCBI Taxonomy" id="41427"/>
    <lineage>
        <taxon>Eukaryota</taxon>
        <taxon>Metazoa</taxon>
        <taxon>Ecdysozoa</taxon>
        <taxon>Arthropoda</taxon>
        <taxon>Hexapoda</taxon>
        <taxon>Insecta</taxon>
        <taxon>Pterygota</taxon>
        <taxon>Neoptera</taxon>
        <taxon>Endopterygota</taxon>
        <taxon>Diptera</taxon>
        <taxon>Nematocera</taxon>
        <taxon>Culicoidea</taxon>
        <taxon>Culicidae</taxon>
        <taxon>Anophelinae</taxon>
        <taxon>Anopheles</taxon>
    </lineage>
</organism>
<dbReference type="GO" id="GO:0050265">
    <property type="term" value="F:RNA uridylyltransferase activity"/>
    <property type="evidence" value="ECO:0007669"/>
    <property type="project" value="TreeGrafter"/>
</dbReference>
<keyword evidence="4" id="KW-0479">Metal-binding</keyword>
<evidence type="ECO:0000256" key="5">
    <source>
        <dbReference type="ARBA" id="ARBA00022842"/>
    </source>
</evidence>
<evidence type="ECO:0000256" key="1">
    <source>
        <dbReference type="ARBA" id="ARBA00001936"/>
    </source>
</evidence>
<evidence type="ECO:0000256" key="6">
    <source>
        <dbReference type="SAM" id="MobiDB-lite"/>
    </source>
</evidence>
<dbReference type="GO" id="GO:0031123">
    <property type="term" value="P:RNA 3'-end processing"/>
    <property type="evidence" value="ECO:0007669"/>
    <property type="project" value="TreeGrafter"/>
</dbReference>
<sequence length="719" mass="81649">MADPGPSTSQAQRTTPQQQRQQQEQEARQNGRKRRLSMNRKKGNKKGPKKAPEDAEEKPSLLLESLLTNLRTCPAGKEMQALVSALQPSAGDVEMALNMVKDDLRRVLLFPGNQASIYEFGSIKSGLLLKDSDLDFYIHFAQERNEREQQIKLIHVVSGRMDRDGSFTGMTKILGAKVPLLRAVHVRTNLQCDINFSNARGCYNSKFIYALMQFDPRIHQLALAVKFWAHCAHILTVHKQMNSYCLVMMLIFYLQTRKLPVIPSVEDLQQGIARINYGPWNLGYPVQIKYKTWNVNTVRELLVGFFKYYSEFDFEANLISPFVGRLCSVQELEKKTIRELATYYRAIEREDYPEFIGGPFISIQDPFELNVNVGKVLRTKMLYEQLTLSFRHAYALCLQYQEKPLSELFIALFTDTQRYQKSKAVKTTPTKNGNATATATPSDAGATVNGTSSDSSAQPSTSSAKPVAPANTTDFWLMCRLTPIEYELFLVKEILLARDPDRKVVITDERIRQLWRECMPDFIVDILRKLYMVKLEPIESEPPIMETNDTAADPVVHRFQMSCERQVFIARKRLNITNEAELKQEIEISKQRWEKNHSLRFNTRVDLTTGAKGEIELRIPKTQPNTGPLRLFIDTCFMVHIRKCVKGYFMVMLAKAKQVQRQGKRGQAASGEAISPPSESTKKEPEPSAPADDVKQEPAEASSAVRQSSPESLATANVS</sequence>
<dbReference type="AlphaFoldDB" id="A0A182JJF6"/>
<feature type="region of interest" description="Disordered" evidence="6">
    <location>
        <begin position="423"/>
        <end position="468"/>
    </location>
</feature>
<dbReference type="Gene3D" id="1.10.1410.10">
    <property type="match status" value="1"/>
</dbReference>
<reference evidence="9" key="1">
    <citation type="submission" date="2022-08" db="UniProtKB">
        <authorList>
            <consortium name="EnsemblMetazoa"/>
        </authorList>
    </citation>
    <scope>IDENTIFICATION</scope>
    <source>
        <strain evidence="9">EBRO</strain>
    </source>
</reference>
<dbReference type="GO" id="GO:1990817">
    <property type="term" value="F:poly(A) RNA polymerase activity"/>
    <property type="evidence" value="ECO:0007669"/>
    <property type="project" value="UniProtKB-ARBA"/>
</dbReference>
<feature type="compositionally biased region" description="Polar residues" evidence="6">
    <location>
        <begin position="704"/>
        <end position="719"/>
    </location>
</feature>
<protein>
    <submittedName>
        <fullName evidence="9">Uncharacterized protein</fullName>
    </submittedName>
</protein>
<evidence type="ECO:0000259" key="8">
    <source>
        <dbReference type="Pfam" id="PF22600"/>
    </source>
</evidence>
<feature type="domain" description="PAP-associated" evidence="7">
    <location>
        <begin position="299"/>
        <end position="370"/>
    </location>
</feature>
<proteinExistence type="predicted"/>
<dbReference type="CDD" id="cd05402">
    <property type="entry name" value="NT_PAP_TUTase"/>
    <property type="match status" value="1"/>
</dbReference>
<dbReference type="Pfam" id="PF22600">
    <property type="entry name" value="MTPAP-like_central"/>
    <property type="match status" value="1"/>
</dbReference>
<dbReference type="VEuPathDB" id="VectorBase:AATE019197"/>
<dbReference type="STRING" id="41427.A0A182JJF6"/>
<comment type="cofactor">
    <cofactor evidence="2">
        <name>Mg(2+)</name>
        <dbReference type="ChEBI" id="CHEBI:18420"/>
    </cofactor>
</comment>
<dbReference type="Gene3D" id="3.30.460.10">
    <property type="entry name" value="Beta Polymerase, domain 2"/>
    <property type="match status" value="1"/>
</dbReference>
<dbReference type="InterPro" id="IPR002058">
    <property type="entry name" value="PAP_assoc"/>
</dbReference>
<evidence type="ECO:0000256" key="2">
    <source>
        <dbReference type="ARBA" id="ARBA00001946"/>
    </source>
</evidence>
<accession>A0A182JJF6</accession>
<dbReference type="EnsemblMetazoa" id="AATE019197-RA">
    <property type="protein sequence ID" value="AATE019197-PA.1"/>
    <property type="gene ID" value="AATE019197"/>
</dbReference>
<dbReference type="InterPro" id="IPR054708">
    <property type="entry name" value="MTPAP-like_central"/>
</dbReference>
<evidence type="ECO:0000256" key="4">
    <source>
        <dbReference type="ARBA" id="ARBA00022723"/>
    </source>
</evidence>
<dbReference type="Pfam" id="PF03828">
    <property type="entry name" value="PAP_assoc"/>
    <property type="match status" value="1"/>
</dbReference>
<feature type="compositionally biased region" description="Basic and acidic residues" evidence="6">
    <location>
        <begin position="50"/>
        <end position="59"/>
    </location>
</feature>
<evidence type="ECO:0000256" key="3">
    <source>
        <dbReference type="ARBA" id="ARBA00022679"/>
    </source>
</evidence>
<evidence type="ECO:0000313" key="9">
    <source>
        <dbReference type="EnsemblMetazoa" id="AATE019197-PA.1"/>
    </source>
</evidence>
<dbReference type="SUPFAM" id="SSF81301">
    <property type="entry name" value="Nucleotidyltransferase"/>
    <property type="match status" value="1"/>
</dbReference>
<keyword evidence="5" id="KW-0460">Magnesium</keyword>
<keyword evidence="3" id="KW-0808">Transferase</keyword>
<comment type="cofactor">
    <cofactor evidence="1">
        <name>Mn(2+)</name>
        <dbReference type="ChEBI" id="CHEBI:29035"/>
    </cofactor>
</comment>
<feature type="domain" description="Poly(A) RNA polymerase mitochondrial-like central palm" evidence="8">
    <location>
        <begin position="77"/>
        <end position="210"/>
    </location>
</feature>
<feature type="compositionally biased region" description="Low complexity" evidence="6">
    <location>
        <begin position="1"/>
        <end position="22"/>
    </location>
</feature>
<name>A0A182JJF6_ANOAO</name>
<evidence type="ECO:0000259" key="7">
    <source>
        <dbReference type="Pfam" id="PF03828"/>
    </source>
</evidence>
<dbReference type="PANTHER" id="PTHR12271:SF138">
    <property type="entry name" value="GH05885P"/>
    <property type="match status" value="1"/>
</dbReference>
<feature type="compositionally biased region" description="Basic residues" evidence="6">
    <location>
        <begin position="30"/>
        <end position="49"/>
    </location>
</feature>
<feature type="compositionally biased region" description="Basic and acidic residues" evidence="6">
    <location>
        <begin position="680"/>
        <end position="698"/>
    </location>
</feature>
<feature type="compositionally biased region" description="Polar residues" evidence="6">
    <location>
        <begin position="423"/>
        <end position="441"/>
    </location>
</feature>